<accession>A0A077R8W8</accession>
<dbReference type="PANTHER" id="PTHR12461">
    <property type="entry name" value="HYPOXIA-INDUCIBLE FACTOR 1 ALPHA INHIBITOR-RELATED"/>
    <property type="match status" value="1"/>
</dbReference>
<dbReference type="AlphaFoldDB" id="A0A077R8W8"/>
<dbReference type="SUPFAM" id="SSF51197">
    <property type="entry name" value="Clavaminate synthase-like"/>
    <property type="match status" value="1"/>
</dbReference>
<organism evidence="2">
    <name type="scientific">Melanopsichium pennsylvanicum 4</name>
    <dbReference type="NCBI Taxonomy" id="1398559"/>
    <lineage>
        <taxon>Eukaryota</taxon>
        <taxon>Fungi</taxon>
        <taxon>Dikarya</taxon>
        <taxon>Basidiomycota</taxon>
        <taxon>Ustilaginomycotina</taxon>
        <taxon>Ustilaginomycetes</taxon>
        <taxon>Ustilaginales</taxon>
        <taxon>Ustilaginaceae</taxon>
        <taxon>Melanopsichium</taxon>
    </lineage>
</organism>
<dbReference type="InterPro" id="IPR003347">
    <property type="entry name" value="JmjC_dom"/>
</dbReference>
<dbReference type="PROSITE" id="PS51184">
    <property type="entry name" value="JMJC"/>
    <property type="match status" value="1"/>
</dbReference>
<sequence length="519" mass="58391">MVDSQWGQPDHLQTVRLVLDELQGLHQQPNEPDKDASCARSDASGLAARRQLRRIAVQLKRNANPPNAHCQPSSNLSALSTLTRLCDQKFVTYSYASIPKIWRAVYVDAQLLKACYALESRFDTDTDEAELLRICIRDIDLALIVAGAASMSKNGHCHNLISALQCRLLELDTERHHRLDRPFIDRGPPRKRVRVMLSEPSEPTFESFAQAELDIQEYSFDQAPSFMELAAPDSEVRSKPFIVRRYAQGAGWSAVQSGVGDACQGSWSSMGHLLRVAGPARVVPVEVGADYSREDWGQDVMLWTDFLQRCHWDQPVLPSEKSERGHDRSELRHPVLYMAQHDLSSQFPALERDYSLPDYVYISPPPPKDWPDYRAPVTPDGVSTNLWIGPAGTVSPPHYDPYYNCFVQAVGYKEVWVAPPHFCPSNTFIDSGEASTNHELNTSLSTEESSARLQDSITGNLMTNTARVDVFDPVELIPDRVRAAAARAILQRGDLLYMPPGWWHSLRSLTRSFSVSMWF</sequence>
<proteinExistence type="predicted"/>
<dbReference type="PANTHER" id="PTHR12461:SF94">
    <property type="entry name" value="JMJC DOMAIN-CONTAINING PROTEIN"/>
    <property type="match status" value="1"/>
</dbReference>
<protein>
    <submittedName>
        <fullName evidence="2">Clavaminate synthase-like protein</fullName>
    </submittedName>
</protein>
<dbReference type="EMBL" id="HG529657">
    <property type="protein sequence ID" value="CDI55662.1"/>
    <property type="molecule type" value="Genomic_DNA"/>
</dbReference>
<name>A0A077R8W8_9BASI</name>
<feature type="domain" description="JmjC" evidence="1">
    <location>
        <begin position="345"/>
        <end position="519"/>
    </location>
</feature>
<evidence type="ECO:0000313" key="2">
    <source>
        <dbReference type="EMBL" id="CDI55662.1"/>
    </source>
</evidence>
<dbReference type="Pfam" id="PF13621">
    <property type="entry name" value="Cupin_8"/>
    <property type="match status" value="1"/>
</dbReference>
<reference evidence="2" key="1">
    <citation type="journal article" date="2014" name="Genome Biol. Evol.">
        <title>Gene Loss Rather Than Gene Gain Is Associated with a Host Jump from Monocots to Dicots in the Smut Fungus Melanopsichium pennsylvanicum.</title>
        <authorList>
            <person name="Sharma R."/>
            <person name="Mishra B."/>
            <person name="Runge F."/>
            <person name="Thines M."/>
        </authorList>
    </citation>
    <scope>NUCLEOTIDE SEQUENCE</scope>
    <source>
        <strain evidence="2">4</strain>
    </source>
</reference>
<dbReference type="Gene3D" id="2.60.120.650">
    <property type="entry name" value="Cupin"/>
    <property type="match status" value="1"/>
</dbReference>
<evidence type="ECO:0000259" key="1">
    <source>
        <dbReference type="PROSITE" id="PS51184"/>
    </source>
</evidence>
<dbReference type="InterPro" id="IPR041667">
    <property type="entry name" value="Cupin_8"/>
</dbReference>